<feature type="transmembrane region" description="Helical" evidence="1">
    <location>
        <begin position="70"/>
        <end position="89"/>
    </location>
</feature>
<dbReference type="EMBL" id="MSZX01000001">
    <property type="protein sequence ID" value="OPA81072.1"/>
    <property type="molecule type" value="Genomic_DNA"/>
</dbReference>
<proteinExistence type="predicted"/>
<sequence length="93" mass="10633">MKQWIICSFIVLPFVMFLAANYVKPLRKVFHALAFLSFYSVGVVLAVAVYNTNSHGTTFTTNVHDILLNPWLLFPGAYLGLYIPYRMLLGFKK</sequence>
<keyword evidence="3" id="KW-1185">Reference proteome</keyword>
<keyword evidence="1" id="KW-0812">Transmembrane</keyword>
<reference evidence="2 3" key="1">
    <citation type="submission" date="2017-01" db="EMBL/GenBank/DDBJ databases">
        <title>Genome analysis of Paenibacillus selenitrireducens ES3-24.</title>
        <authorList>
            <person name="Xu D."/>
            <person name="Yao R."/>
            <person name="Zheng S."/>
        </authorList>
    </citation>
    <scope>NUCLEOTIDE SEQUENCE [LARGE SCALE GENOMIC DNA]</scope>
    <source>
        <strain evidence="2 3">ES3-24</strain>
    </source>
</reference>
<evidence type="ECO:0000313" key="3">
    <source>
        <dbReference type="Proteomes" id="UP000190188"/>
    </source>
</evidence>
<evidence type="ECO:0000256" key="1">
    <source>
        <dbReference type="SAM" id="Phobius"/>
    </source>
</evidence>
<dbReference type="AlphaFoldDB" id="A0A1T2XMM8"/>
<name>A0A1T2XMM8_9BACL</name>
<keyword evidence="1" id="KW-0472">Membrane</keyword>
<dbReference type="RefSeq" id="WP_078496797.1">
    <property type="nucleotide sequence ID" value="NZ_MSZX01000001.1"/>
</dbReference>
<dbReference type="Proteomes" id="UP000190188">
    <property type="component" value="Unassembled WGS sequence"/>
</dbReference>
<organism evidence="2 3">
    <name type="scientific">Paenibacillus selenitireducens</name>
    <dbReference type="NCBI Taxonomy" id="1324314"/>
    <lineage>
        <taxon>Bacteria</taxon>
        <taxon>Bacillati</taxon>
        <taxon>Bacillota</taxon>
        <taxon>Bacilli</taxon>
        <taxon>Bacillales</taxon>
        <taxon>Paenibacillaceae</taxon>
        <taxon>Paenibacillus</taxon>
    </lineage>
</organism>
<dbReference type="STRING" id="1324314.BVG16_01655"/>
<feature type="transmembrane region" description="Helical" evidence="1">
    <location>
        <begin position="30"/>
        <end position="50"/>
    </location>
</feature>
<comment type="caution">
    <text evidence="2">The sequence shown here is derived from an EMBL/GenBank/DDBJ whole genome shotgun (WGS) entry which is preliminary data.</text>
</comment>
<keyword evidence="1" id="KW-1133">Transmembrane helix</keyword>
<dbReference type="OrthoDB" id="2382012at2"/>
<protein>
    <submittedName>
        <fullName evidence="2">Uncharacterized protein</fullName>
    </submittedName>
</protein>
<feature type="transmembrane region" description="Helical" evidence="1">
    <location>
        <begin position="6"/>
        <end position="23"/>
    </location>
</feature>
<gene>
    <name evidence="2" type="ORF">BVG16_01655</name>
</gene>
<evidence type="ECO:0000313" key="2">
    <source>
        <dbReference type="EMBL" id="OPA81072.1"/>
    </source>
</evidence>
<accession>A0A1T2XMM8</accession>